<protein>
    <submittedName>
        <fullName evidence="1">Uncharacterized protein</fullName>
    </submittedName>
</protein>
<proteinExistence type="predicted"/>
<dbReference type="EMBL" id="MN740059">
    <property type="protein sequence ID" value="QHT86154.1"/>
    <property type="molecule type" value="Genomic_DNA"/>
</dbReference>
<dbReference type="AlphaFoldDB" id="A0A6C0HZY0"/>
<evidence type="ECO:0000313" key="1">
    <source>
        <dbReference type="EMBL" id="QHT86154.1"/>
    </source>
</evidence>
<accession>A0A6C0HZY0</accession>
<reference evidence="1" key="1">
    <citation type="journal article" date="2020" name="Nature">
        <title>Giant virus diversity and host interactions through global metagenomics.</title>
        <authorList>
            <person name="Schulz F."/>
            <person name="Roux S."/>
            <person name="Paez-Espino D."/>
            <person name="Jungbluth S."/>
            <person name="Walsh D.A."/>
            <person name="Denef V.J."/>
            <person name="McMahon K.D."/>
            <person name="Konstantinidis K.T."/>
            <person name="Eloe-Fadrosh E.A."/>
            <person name="Kyrpides N.C."/>
            <person name="Woyke T."/>
        </authorList>
    </citation>
    <scope>NUCLEOTIDE SEQUENCE</scope>
    <source>
        <strain evidence="1">GVMAG-M-3300023184-184</strain>
    </source>
</reference>
<sequence>MSMSMFSLRNRRVNNKDVQFNTRLVKFTTPPIQTGDLIVDRDLYVSRNTYLNNLNISGDLTVAGNTSLQTLQVADNVDISGSVLSYGTIHAEQYLPGQIVNVVMLDMNDLGQTVKIIGSGITDTIFLFTYYPKIANSYLLIEYQTSYSLVGGASDSMYAYLNVYDSDNHRISTTYQQWNNAQGGGTRSGTIFPIVGRYTNEDTTSKTIRVDVYNHTDADNVTIQSNDSTWLKITEIGREIIG</sequence>
<organism evidence="1">
    <name type="scientific">viral metagenome</name>
    <dbReference type="NCBI Taxonomy" id="1070528"/>
    <lineage>
        <taxon>unclassified sequences</taxon>
        <taxon>metagenomes</taxon>
        <taxon>organismal metagenomes</taxon>
    </lineage>
</organism>
<name>A0A6C0HZY0_9ZZZZ</name>